<evidence type="ECO:0000313" key="17">
    <source>
        <dbReference type="EMBL" id="KAB2352764.1"/>
    </source>
</evidence>
<dbReference type="Pfam" id="PF12740">
    <property type="entry name" value="PETase"/>
    <property type="match status" value="1"/>
</dbReference>
<keyword evidence="6" id="KW-0964">Secreted</keyword>
<feature type="region of interest" description="Disordered" evidence="15">
    <location>
        <begin position="1"/>
        <end position="22"/>
    </location>
</feature>
<keyword evidence="9" id="KW-1015">Disulfide bond</keyword>
<dbReference type="AlphaFoldDB" id="A0A6H9YZG5"/>
<dbReference type="InterPro" id="IPR029058">
    <property type="entry name" value="AB_hydrolase_fold"/>
</dbReference>
<organism evidence="17 18">
    <name type="scientific">Actinomadura rudentiformis</name>
    <dbReference type="NCBI Taxonomy" id="359158"/>
    <lineage>
        <taxon>Bacteria</taxon>
        <taxon>Bacillati</taxon>
        <taxon>Actinomycetota</taxon>
        <taxon>Actinomycetes</taxon>
        <taxon>Streptosporangiales</taxon>
        <taxon>Thermomonosporaceae</taxon>
        <taxon>Actinomadura</taxon>
    </lineage>
</organism>
<evidence type="ECO:0000256" key="3">
    <source>
        <dbReference type="ARBA" id="ARBA00008645"/>
    </source>
</evidence>
<comment type="catalytic activity">
    <reaction evidence="14">
        <text>cutin + H2O = cutin monomers.</text>
        <dbReference type="EC" id="3.1.1.74"/>
    </reaction>
</comment>
<evidence type="ECO:0000256" key="12">
    <source>
        <dbReference type="ARBA" id="ARBA00033764"/>
    </source>
</evidence>
<evidence type="ECO:0000256" key="7">
    <source>
        <dbReference type="ARBA" id="ARBA00022764"/>
    </source>
</evidence>
<evidence type="ECO:0000256" key="5">
    <source>
        <dbReference type="ARBA" id="ARBA00022487"/>
    </source>
</evidence>
<evidence type="ECO:0000256" key="14">
    <source>
        <dbReference type="ARBA" id="ARBA00034045"/>
    </source>
</evidence>
<dbReference type="Gene3D" id="3.40.50.1820">
    <property type="entry name" value="alpha/beta hydrolase"/>
    <property type="match status" value="1"/>
</dbReference>
<dbReference type="Proteomes" id="UP000468735">
    <property type="component" value="Unassembled WGS sequence"/>
</dbReference>
<evidence type="ECO:0000256" key="1">
    <source>
        <dbReference type="ARBA" id="ARBA00004418"/>
    </source>
</evidence>
<evidence type="ECO:0000256" key="10">
    <source>
        <dbReference type="ARBA" id="ARBA00033629"/>
    </source>
</evidence>
<dbReference type="PANTHER" id="PTHR22946">
    <property type="entry name" value="DIENELACTONE HYDROLASE DOMAIN-CONTAINING PROTEIN-RELATED"/>
    <property type="match status" value="1"/>
</dbReference>
<dbReference type="InterPro" id="IPR050261">
    <property type="entry name" value="FrsA_esterase"/>
</dbReference>
<dbReference type="GO" id="GO:0005576">
    <property type="term" value="C:extracellular region"/>
    <property type="evidence" value="ECO:0007669"/>
    <property type="project" value="UniProtKB-SubCell"/>
</dbReference>
<evidence type="ECO:0000259" key="16">
    <source>
        <dbReference type="Pfam" id="PF12740"/>
    </source>
</evidence>
<keyword evidence="7" id="KW-0574">Periplasm</keyword>
<evidence type="ECO:0000256" key="15">
    <source>
        <dbReference type="SAM" id="MobiDB-lite"/>
    </source>
</evidence>
<evidence type="ECO:0000313" key="18">
    <source>
        <dbReference type="Proteomes" id="UP000468735"/>
    </source>
</evidence>
<feature type="domain" description="PET hydrolase/cutinase-like" evidence="16">
    <location>
        <begin position="10"/>
        <end position="267"/>
    </location>
</feature>
<dbReference type="EC" id="3.1.1.101" evidence="12"/>
<dbReference type="SUPFAM" id="SSF53474">
    <property type="entry name" value="alpha/beta-Hydrolases"/>
    <property type="match status" value="1"/>
</dbReference>
<dbReference type="GO" id="GO:0050525">
    <property type="term" value="F:cutinase activity"/>
    <property type="evidence" value="ECO:0007669"/>
    <property type="project" value="UniProtKB-EC"/>
</dbReference>
<dbReference type="PANTHER" id="PTHR22946:SF9">
    <property type="entry name" value="POLYKETIDE TRANSFERASE AF380"/>
    <property type="match status" value="1"/>
</dbReference>
<evidence type="ECO:0000256" key="8">
    <source>
        <dbReference type="ARBA" id="ARBA00022801"/>
    </source>
</evidence>
<evidence type="ECO:0000256" key="2">
    <source>
        <dbReference type="ARBA" id="ARBA00004613"/>
    </source>
</evidence>
<dbReference type="OrthoDB" id="1466228at2"/>
<evidence type="ECO:0000256" key="6">
    <source>
        <dbReference type="ARBA" id="ARBA00022525"/>
    </source>
</evidence>
<keyword evidence="8 17" id="KW-0378">Hydrolase</keyword>
<sequence>MVNPATSHAVANPYQRGPAPTEASVTAKLGPFAIASKKVGAFSHPGIREGTVYYPTDTSQGTFGAIAVAPGFVSPEALVSWYGPRLASQGFVVMTLEITTGFDLPEARAAQLLSALDFMKKDNTIKNRIDPNRLAVMGWSMGGGGTLRAAQQSASLKAAIPLAPWDLGMDWSNVRVPTMIIGGDNDFVASPGFHAEPFYTQLADEKAYLELENAGHFTFTSDNNTIAKYAISWMKRWVDEDTRYTQFLCPPPPAPSPTIQKYRQTCPY</sequence>
<dbReference type="EMBL" id="WBMT01000001">
    <property type="protein sequence ID" value="KAB2352764.1"/>
    <property type="molecule type" value="Genomic_DNA"/>
</dbReference>
<proteinExistence type="inferred from homology"/>
<accession>A0A6H9YZG5</accession>
<evidence type="ECO:0000256" key="13">
    <source>
        <dbReference type="ARBA" id="ARBA00033780"/>
    </source>
</evidence>
<dbReference type="EC" id="3.1.1.74" evidence="4"/>
<evidence type="ECO:0000256" key="4">
    <source>
        <dbReference type="ARBA" id="ARBA00013095"/>
    </source>
</evidence>
<name>A0A6H9YZG5_9ACTN</name>
<dbReference type="InterPro" id="IPR041127">
    <property type="entry name" value="PET_hydrolase/cutinase-like"/>
</dbReference>
<evidence type="ECO:0000256" key="9">
    <source>
        <dbReference type="ARBA" id="ARBA00023157"/>
    </source>
</evidence>
<protein>
    <recommendedName>
        <fullName evidence="13">Poly(ethylene terephthalate) hydrolase</fullName>
        <ecNumber evidence="12">3.1.1.101</ecNumber>
        <ecNumber evidence="4">3.1.1.74</ecNumber>
    </recommendedName>
</protein>
<keyword evidence="18" id="KW-1185">Reference proteome</keyword>
<comment type="catalytic activity">
    <reaction evidence="10">
        <text>a butanoate ester + H2O = an aliphatic alcohol + butanoate + H(+)</text>
        <dbReference type="Rhea" id="RHEA:47348"/>
        <dbReference type="ChEBI" id="CHEBI:2571"/>
        <dbReference type="ChEBI" id="CHEBI:15377"/>
        <dbReference type="ChEBI" id="CHEBI:15378"/>
        <dbReference type="ChEBI" id="CHEBI:17968"/>
        <dbReference type="ChEBI" id="CHEBI:50477"/>
    </reaction>
    <physiologicalReaction direction="left-to-right" evidence="10">
        <dbReference type="Rhea" id="RHEA:47349"/>
    </physiologicalReaction>
</comment>
<dbReference type="GO" id="GO:0042597">
    <property type="term" value="C:periplasmic space"/>
    <property type="evidence" value="ECO:0007669"/>
    <property type="project" value="UniProtKB-SubCell"/>
</dbReference>
<comment type="caution">
    <text evidence="17">The sequence shown here is derived from an EMBL/GenBank/DDBJ whole genome shotgun (WGS) entry which is preliminary data.</text>
</comment>
<gene>
    <name evidence="17" type="ORF">F8566_01620</name>
</gene>
<comment type="catalytic activity">
    <reaction evidence="11">
        <text>(ethylene terephthalate)(n) + H2O = (ethylene terephthalate)(n-1) + 4-[(2-hydroxyethoxy)carbonyl]benzoate + H(+)</text>
        <dbReference type="Rhea" id="RHEA:49528"/>
        <dbReference type="Rhea" id="RHEA-COMP:12420"/>
        <dbReference type="Rhea" id="RHEA-COMP:12421"/>
        <dbReference type="ChEBI" id="CHEBI:15377"/>
        <dbReference type="ChEBI" id="CHEBI:15378"/>
        <dbReference type="ChEBI" id="CHEBI:131701"/>
        <dbReference type="ChEBI" id="CHEBI:131704"/>
        <dbReference type="EC" id="3.1.1.101"/>
    </reaction>
    <physiologicalReaction direction="left-to-right" evidence="11">
        <dbReference type="Rhea" id="RHEA:49529"/>
    </physiologicalReaction>
</comment>
<comment type="subcellular location">
    <subcellularLocation>
        <location evidence="1">Periplasm</location>
    </subcellularLocation>
    <subcellularLocation>
        <location evidence="2">Secreted</location>
    </subcellularLocation>
</comment>
<reference evidence="17 18" key="1">
    <citation type="submission" date="2019-09" db="EMBL/GenBank/DDBJ databases">
        <title>Actinomadura physcomitrii sp. nov., a novel actinomycete isolated from moss [Physcomitrium sphaericum (Ludw) Fuernr].</title>
        <authorList>
            <person name="Zhuang X."/>
            <person name="Liu C."/>
        </authorList>
    </citation>
    <scope>NUCLEOTIDE SEQUENCE [LARGE SCALE GENOMIC DNA]</scope>
    <source>
        <strain evidence="17 18">HMC1</strain>
    </source>
</reference>
<comment type="similarity">
    <text evidence="3">Belongs to the AB hydrolase superfamily.</text>
</comment>
<keyword evidence="5" id="KW-0719">Serine esterase</keyword>
<evidence type="ECO:0000256" key="11">
    <source>
        <dbReference type="ARBA" id="ARBA00033707"/>
    </source>
</evidence>